<dbReference type="eggNOG" id="ENOG502QVK2">
    <property type="taxonomic scope" value="Eukaryota"/>
</dbReference>
<dbReference type="PROSITE" id="PS51371">
    <property type="entry name" value="CBS"/>
    <property type="match status" value="3"/>
</dbReference>
<dbReference type="CDD" id="cd17781">
    <property type="entry name" value="CBS_pair_MUG70_1"/>
    <property type="match status" value="1"/>
</dbReference>
<dbReference type="Gene3D" id="3.10.580.10">
    <property type="entry name" value="CBS-domain"/>
    <property type="match status" value="2"/>
</dbReference>
<keyword evidence="5" id="KW-1185">Reference proteome</keyword>
<dbReference type="PANTHER" id="PTHR48108">
    <property type="entry name" value="CBS DOMAIN-CONTAINING PROTEIN CBSX2, CHLOROPLASTIC"/>
    <property type="match status" value="1"/>
</dbReference>
<dbReference type="SUPFAM" id="SSF54631">
    <property type="entry name" value="CBS-domain pair"/>
    <property type="match status" value="2"/>
</dbReference>
<keyword evidence="2" id="KW-0129">CBS domain</keyword>
<name>B8C5T2_THAPS</name>
<dbReference type="GeneID" id="7442342"/>
<reference evidence="4 5" key="2">
    <citation type="journal article" date="2008" name="Nature">
        <title>The Phaeodactylum genome reveals the evolutionary history of diatom genomes.</title>
        <authorList>
            <person name="Bowler C."/>
            <person name="Allen A.E."/>
            <person name="Badger J.H."/>
            <person name="Grimwood J."/>
            <person name="Jabbari K."/>
            <person name="Kuo A."/>
            <person name="Maheswari U."/>
            <person name="Martens C."/>
            <person name="Maumus F."/>
            <person name="Otillar R.P."/>
            <person name="Rayko E."/>
            <person name="Salamov A."/>
            <person name="Vandepoele K."/>
            <person name="Beszteri B."/>
            <person name="Gruber A."/>
            <person name="Heijde M."/>
            <person name="Katinka M."/>
            <person name="Mock T."/>
            <person name="Valentin K."/>
            <person name="Verret F."/>
            <person name="Berges J.A."/>
            <person name="Brownlee C."/>
            <person name="Cadoret J.P."/>
            <person name="Chiovitti A."/>
            <person name="Choi C.J."/>
            <person name="Coesel S."/>
            <person name="De Martino A."/>
            <person name="Detter J.C."/>
            <person name="Durkin C."/>
            <person name="Falciatore A."/>
            <person name="Fournet J."/>
            <person name="Haruta M."/>
            <person name="Huysman M.J."/>
            <person name="Jenkins B.D."/>
            <person name="Jiroutova K."/>
            <person name="Jorgensen R.E."/>
            <person name="Joubert Y."/>
            <person name="Kaplan A."/>
            <person name="Kroger N."/>
            <person name="Kroth P.G."/>
            <person name="La Roche J."/>
            <person name="Lindquist E."/>
            <person name="Lommer M."/>
            <person name="Martin-Jezequel V."/>
            <person name="Lopez P.J."/>
            <person name="Lucas S."/>
            <person name="Mangogna M."/>
            <person name="McGinnis K."/>
            <person name="Medlin L.K."/>
            <person name="Montsant A."/>
            <person name="Oudot-Le Secq M.P."/>
            <person name="Napoli C."/>
            <person name="Obornik M."/>
            <person name="Parker M.S."/>
            <person name="Petit J.L."/>
            <person name="Porcel B.M."/>
            <person name="Poulsen N."/>
            <person name="Robison M."/>
            <person name="Rychlewski L."/>
            <person name="Rynearson T.A."/>
            <person name="Schmutz J."/>
            <person name="Shapiro H."/>
            <person name="Siaut M."/>
            <person name="Stanley M."/>
            <person name="Sussman M.R."/>
            <person name="Taylor A.R."/>
            <person name="Vardi A."/>
            <person name="von Dassow P."/>
            <person name="Vyverman W."/>
            <person name="Willis A."/>
            <person name="Wyrwicz L.S."/>
            <person name="Rokhsar D.S."/>
            <person name="Weissenbach J."/>
            <person name="Armbrust E.V."/>
            <person name="Green B.R."/>
            <person name="Van de Peer Y."/>
            <person name="Grigoriev I.V."/>
        </authorList>
    </citation>
    <scope>NUCLEOTIDE SEQUENCE [LARGE SCALE GENOMIC DNA]</scope>
    <source>
        <strain evidence="4 5">CCMP1335</strain>
    </source>
</reference>
<dbReference type="InterPro" id="IPR051462">
    <property type="entry name" value="CBS_domain-containing"/>
</dbReference>
<organism evidence="4 5">
    <name type="scientific">Thalassiosira pseudonana</name>
    <name type="common">Marine diatom</name>
    <name type="synonym">Cyclotella nana</name>
    <dbReference type="NCBI Taxonomy" id="35128"/>
    <lineage>
        <taxon>Eukaryota</taxon>
        <taxon>Sar</taxon>
        <taxon>Stramenopiles</taxon>
        <taxon>Ochrophyta</taxon>
        <taxon>Bacillariophyta</taxon>
        <taxon>Coscinodiscophyceae</taxon>
        <taxon>Thalassiosirophycidae</taxon>
        <taxon>Thalassiosirales</taxon>
        <taxon>Thalassiosiraceae</taxon>
        <taxon>Thalassiosira</taxon>
    </lineage>
</organism>
<dbReference type="HOGENOM" id="CLU_009026_2_0_1"/>
<dbReference type="PANTHER" id="PTHR48108:SF26">
    <property type="entry name" value="CBS DOMAIN-CONTAINING PROTEIN DDB_G0289609"/>
    <property type="match status" value="1"/>
</dbReference>
<dbReference type="RefSeq" id="XP_002291451.1">
    <property type="nucleotide sequence ID" value="XM_002291415.1"/>
</dbReference>
<proteinExistence type="predicted"/>
<protein>
    <recommendedName>
        <fullName evidence="3">CBS domain-containing protein</fullName>
    </recommendedName>
</protein>
<dbReference type="KEGG" id="tps:THAPSDRAFT_35197"/>
<dbReference type="STRING" id="35128.B8C5T2"/>
<gene>
    <name evidence="4" type="ORF">THAPSDRAFT_35197</name>
</gene>
<feature type="domain" description="CBS" evidence="3">
    <location>
        <begin position="73"/>
        <end position="131"/>
    </location>
</feature>
<reference evidence="4 5" key="1">
    <citation type="journal article" date="2004" name="Science">
        <title>The genome of the diatom Thalassiosira pseudonana: ecology, evolution, and metabolism.</title>
        <authorList>
            <person name="Armbrust E.V."/>
            <person name="Berges J.A."/>
            <person name="Bowler C."/>
            <person name="Green B.R."/>
            <person name="Martinez D."/>
            <person name="Putnam N.H."/>
            <person name="Zhou S."/>
            <person name="Allen A.E."/>
            <person name="Apt K.E."/>
            <person name="Bechner M."/>
            <person name="Brzezinski M.A."/>
            <person name="Chaal B.K."/>
            <person name="Chiovitti A."/>
            <person name="Davis A.K."/>
            <person name="Demarest M.S."/>
            <person name="Detter J.C."/>
            <person name="Glavina T."/>
            <person name="Goodstein D."/>
            <person name="Hadi M.Z."/>
            <person name="Hellsten U."/>
            <person name="Hildebrand M."/>
            <person name="Jenkins B.D."/>
            <person name="Jurka J."/>
            <person name="Kapitonov V.V."/>
            <person name="Kroger N."/>
            <person name="Lau W.W."/>
            <person name="Lane T.W."/>
            <person name="Larimer F.W."/>
            <person name="Lippmeier J.C."/>
            <person name="Lucas S."/>
            <person name="Medina M."/>
            <person name="Montsant A."/>
            <person name="Obornik M."/>
            <person name="Parker M.S."/>
            <person name="Palenik B."/>
            <person name="Pazour G.J."/>
            <person name="Richardson P.M."/>
            <person name="Rynearson T.A."/>
            <person name="Saito M.A."/>
            <person name="Schwartz D.C."/>
            <person name="Thamatrakoln K."/>
            <person name="Valentin K."/>
            <person name="Vardi A."/>
            <person name="Wilkerson F.P."/>
            <person name="Rokhsar D.S."/>
        </authorList>
    </citation>
    <scope>NUCLEOTIDE SEQUENCE [LARGE SCALE GENOMIC DNA]</scope>
    <source>
        <strain evidence="4 5">CCMP1335</strain>
    </source>
</reference>
<dbReference type="OMA" id="ITANPYI"/>
<evidence type="ECO:0000259" key="3">
    <source>
        <dbReference type="PROSITE" id="PS51371"/>
    </source>
</evidence>
<dbReference type="PaxDb" id="35128-Thaps35197"/>
<feature type="non-terminal residue" evidence="4">
    <location>
        <position position="298"/>
    </location>
</feature>
<evidence type="ECO:0000256" key="1">
    <source>
        <dbReference type="ARBA" id="ARBA00022737"/>
    </source>
</evidence>
<evidence type="ECO:0000313" key="5">
    <source>
        <dbReference type="Proteomes" id="UP000001449"/>
    </source>
</evidence>
<dbReference type="InParanoid" id="B8C5T2"/>
<evidence type="ECO:0000313" key="4">
    <source>
        <dbReference type="EMBL" id="EED91558.1"/>
    </source>
</evidence>
<dbReference type="InterPro" id="IPR046342">
    <property type="entry name" value="CBS_dom_sf"/>
</dbReference>
<dbReference type="Proteomes" id="UP000001449">
    <property type="component" value="Chromosome 6"/>
</dbReference>
<dbReference type="SMART" id="SM00116">
    <property type="entry name" value="CBS"/>
    <property type="match status" value="4"/>
</dbReference>
<feature type="domain" description="CBS" evidence="3">
    <location>
        <begin position="6"/>
        <end position="65"/>
    </location>
</feature>
<evidence type="ECO:0000256" key="2">
    <source>
        <dbReference type="PROSITE-ProRule" id="PRU00703"/>
    </source>
</evidence>
<keyword evidence="1" id="KW-0677">Repeat</keyword>
<dbReference type="AlphaFoldDB" id="B8C5T2"/>
<dbReference type="Pfam" id="PF00571">
    <property type="entry name" value="CBS"/>
    <property type="match status" value="3"/>
</dbReference>
<feature type="domain" description="CBS" evidence="3">
    <location>
        <begin position="248"/>
        <end position="298"/>
    </location>
</feature>
<dbReference type="InterPro" id="IPR000644">
    <property type="entry name" value="CBS_dom"/>
</dbReference>
<sequence length="298" mass="31034">MPVSKLRPKAPIVSSSTDSVLSVTQMLASKRGDAAIITDQSGGMAGIITDTDVTRRVVAKHLSPSATPISDVMTANPTCVSMTDSATEALVTMVENRFRHLPVTDDNGAVVGVLDIAKCLNDAISKLEHSKDKGSSAAEDAVKQMANLQGAGGVQAAALQQLLGPLLSQAFGGQTSPTLRAILAGKPSTMVGPSSSLQEVGELMAEARKAALIVENGNLIGIFGFKDMMSRAIAKQLRLDLTSVSTVMTPNPESVSPDTTVLEALQIMHDNKFLTLPVCEANGSVIGVVDVMDCVYAS</sequence>
<dbReference type="EMBL" id="CM000643">
    <property type="protein sequence ID" value="EED91558.1"/>
    <property type="molecule type" value="Genomic_DNA"/>
</dbReference>
<accession>B8C5T2</accession>